<dbReference type="GO" id="GO:0008270">
    <property type="term" value="F:zinc ion binding"/>
    <property type="evidence" value="ECO:0007669"/>
    <property type="project" value="UniProtKB-KW"/>
</dbReference>
<dbReference type="AlphaFoldDB" id="A0A225WGG3"/>
<proteinExistence type="predicted"/>
<dbReference type="GO" id="GO:0032183">
    <property type="term" value="F:SUMO binding"/>
    <property type="evidence" value="ECO:0007669"/>
    <property type="project" value="TreeGrafter"/>
</dbReference>
<dbReference type="Pfam" id="PF13923">
    <property type="entry name" value="zf-C3HC4_2"/>
    <property type="match status" value="1"/>
</dbReference>
<gene>
    <name evidence="7" type="ORF">PHMEG_0009332</name>
</gene>
<feature type="region of interest" description="Disordered" evidence="5">
    <location>
        <begin position="37"/>
        <end position="99"/>
    </location>
</feature>
<dbReference type="PANTHER" id="PTHR47094:SF1">
    <property type="entry name" value="RING-TYPE E3 UBIQUITIN TRANSFERASE"/>
    <property type="match status" value="1"/>
</dbReference>
<organism evidence="7 8">
    <name type="scientific">Phytophthora megakarya</name>
    <dbReference type="NCBI Taxonomy" id="4795"/>
    <lineage>
        <taxon>Eukaryota</taxon>
        <taxon>Sar</taxon>
        <taxon>Stramenopiles</taxon>
        <taxon>Oomycota</taxon>
        <taxon>Peronosporomycetes</taxon>
        <taxon>Peronosporales</taxon>
        <taxon>Peronosporaceae</taxon>
        <taxon>Phytophthora</taxon>
    </lineage>
</organism>
<name>A0A225WGG3_9STRA</name>
<evidence type="ECO:0000256" key="3">
    <source>
        <dbReference type="ARBA" id="ARBA00022833"/>
    </source>
</evidence>
<comment type="caution">
    <text evidence="7">The sequence shown here is derived from an EMBL/GenBank/DDBJ whole genome shotgun (WGS) entry which is preliminary data.</text>
</comment>
<evidence type="ECO:0000313" key="8">
    <source>
        <dbReference type="Proteomes" id="UP000198211"/>
    </source>
</evidence>
<dbReference type="GO" id="GO:0061630">
    <property type="term" value="F:ubiquitin protein ligase activity"/>
    <property type="evidence" value="ECO:0007669"/>
    <property type="project" value="InterPro"/>
</dbReference>
<accession>A0A225WGG3</accession>
<keyword evidence="3" id="KW-0862">Zinc</keyword>
<dbReference type="SUPFAM" id="SSF57850">
    <property type="entry name" value="RING/U-box"/>
    <property type="match status" value="1"/>
</dbReference>
<dbReference type="SMART" id="SM00184">
    <property type="entry name" value="RING"/>
    <property type="match status" value="1"/>
</dbReference>
<evidence type="ECO:0000256" key="5">
    <source>
        <dbReference type="SAM" id="MobiDB-lite"/>
    </source>
</evidence>
<dbReference type="InterPro" id="IPR017907">
    <property type="entry name" value="Znf_RING_CS"/>
</dbReference>
<keyword evidence="1" id="KW-0479">Metal-binding</keyword>
<dbReference type="Gene3D" id="3.30.40.10">
    <property type="entry name" value="Zinc/RING finger domain, C3HC4 (zinc finger)"/>
    <property type="match status" value="1"/>
</dbReference>
<evidence type="ECO:0000313" key="7">
    <source>
        <dbReference type="EMBL" id="OWZ16821.1"/>
    </source>
</evidence>
<dbReference type="GO" id="GO:0140082">
    <property type="term" value="F:SUMO-ubiquitin ligase activity"/>
    <property type="evidence" value="ECO:0007669"/>
    <property type="project" value="TreeGrafter"/>
</dbReference>
<dbReference type="GO" id="GO:0033768">
    <property type="term" value="C:SUMO-targeted ubiquitin ligase complex"/>
    <property type="evidence" value="ECO:0007669"/>
    <property type="project" value="TreeGrafter"/>
</dbReference>
<protein>
    <recommendedName>
        <fullName evidence="6">RING-type domain-containing protein</fullName>
    </recommendedName>
</protein>
<dbReference type="OrthoDB" id="6105938at2759"/>
<dbReference type="STRING" id="4795.A0A225WGG3"/>
<keyword evidence="8" id="KW-1185">Reference proteome</keyword>
<feature type="compositionally biased region" description="Acidic residues" evidence="5">
    <location>
        <begin position="39"/>
        <end position="50"/>
    </location>
</feature>
<feature type="domain" description="RING-type" evidence="6">
    <location>
        <begin position="137"/>
        <end position="175"/>
    </location>
</feature>
<dbReference type="InterPro" id="IPR001841">
    <property type="entry name" value="Znf_RING"/>
</dbReference>
<evidence type="ECO:0000256" key="1">
    <source>
        <dbReference type="ARBA" id="ARBA00022723"/>
    </source>
</evidence>
<evidence type="ECO:0000256" key="2">
    <source>
        <dbReference type="ARBA" id="ARBA00022771"/>
    </source>
</evidence>
<dbReference type="PROSITE" id="PS50089">
    <property type="entry name" value="ZF_RING_2"/>
    <property type="match status" value="1"/>
</dbReference>
<dbReference type="GO" id="GO:0006511">
    <property type="term" value="P:ubiquitin-dependent protein catabolic process"/>
    <property type="evidence" value="ECO:0007669"/>
    <property type="project" value="TreeGrafter"/>
</dbReference>
<dbReference type="EMBL" id="NBNE01000863">
    <property type="protein sequence ID" value="OWZ16821.1"/>
    <property type="molecule type" value="Genomic_DNA"/>
</dbReference>
<keyword evidence="2 4" id="KW-0863">Zinc-finger</keyword>
<dbReference type="Proteomes" id="UP000198211">
    <property type="component" value="Unassembled WGS sequence"/>
</dbReference>
<dbReference type="InterPro" id="IPR013083">
    <property type="entry name" value="Znf_RING/FYVE/PHD"/>
</dbReference>
<dbReference type="PROSITE" id="PS00518">
    <property type="entry name" value="ZF_RING_1"/>
    <property type="match status" value="1"/>
</dbReference>
<evidence type="ECO:0000256" key="4">
    <source>
        <dbReference type="PROSITE-ProRule" id="PRU00175"/>
    </source>
</evidence>
<dbReference type="InterPro" id="IPR049627">
    <property type="entry name" value="SLX8"/>
</dbReference>
<reference evidence="8" key="1">
    <citation type="submission" date="2017-03" db="EMBL/GenBank/DDBJ databases">
        <title>Phytopthora megakarya and P. palmivora, two closely related causual agents of cacao black pod achieved similar genome size and gene model numbers by different mechanisms.</title>
        <authorList>
            <person name="Ali S."/>
            <person name="Shao J."/>
            <person name="Larry D.J."/>
            <person name="Kronmiller B."/>
            <person name="Shen D."/>
            <person name="Strem M.D."/>
            <person name="Melnick R.L."/>
            <person name="Guiltinan M.J."/>
            <person name="Tyler B.M."/>
            <person name="Meinhardt L.W."/>
            <person name="Bailey B.A."/>
        </authorList>
    </citation>
    <scope>NUCLEOTIDE SEQUENCE [LARGE SCALE GENOMIC DNA]</scope>
    <source>
        <strain evidence="8">zdho120</strain>
    </source>
</reference>
<sequence length="188" mass="20387">MTLPSRFLPSRFGAAVDPLVDTLDSADDEAEVAALAQPEEIDLTVSSEDEGGAHHSADTGDSDVIEILDVSETSGAPPPAPLRRKRRRPVPGAAANSSAVLAPKRQRLTDVVRSAESTNVSIQNSEVVEEFKRRLKCSICLDVLEDMTSTICGHVFCAGCIHEAIRANGKCPLCQRRLHLKDTHRIFF</sequence>
<evidence type="ECO:0000259" key="6">
    <source>
        <dbReference type="PROSITE" id="PS50089"/>
    </source>
</evidence>
<dbReference type="PANTHER" id="PTHR47094">
    <property type="entry name" value="ELFLESS, ISOFORM B"/>
    <property type="match status" value="1"/>
</dbReference>